<dbReference type="Proteomes" id="UP001152795">
    <property type="component" value="Unassembled WGS sequence"/>
</dbReference>
<evidence type="ECO:0000313" key="1">
    <source>
        <dbReference type="EMBL" id="CAB4017026.1"/>
    </source>
</evidence>
<proteinExistence type="predicted"/>
<sequence>MKVDGSAETDTKWIAINHEASSLLDVIVHDKFTPTNTTKSKWQSLIKGSSLQENCNKEGFNIHGGRNDRKMYVRIGIVANDNWYCDSCNSCIGFGTSVTGCDGKVRFMSCGNIHACYSTYKNTATFGYILIQ</sequence>
<name>A0A7D9ESW5_PARCT</name>
<dbReference type="EMBL" id="CACRXK020009365">
    <property type="protein sequence ID" value="CAB4017026.1"/>
    <property type="molecule type" value="Genomic_DNA"/>
</dbReference>
<accession>A0A7D9ESW5</accession>
<dbReference type="AlphaFoldDB" id="A0A7D9ESW5"/>
<dbReference type="OrthoDB" id="6013384at2759"/>
<reference evidence="1" key="1">
    <citation type="submission" date="2020-04" db="EMBL/GenBank/DDBJ databases">
        <authorList>
            <person name="Alioto T."/>
            <person name="Alioto T."/>
            <person name="Gomez Garrido J."/>
        </authorList>
    </citation>
    <scope>NUCLEOTIDE SEQUENCE</scope>
    <source>
        <strain evidence="1">A484AB</strain>
    </source>
</reference>
<protein>
    <submittedName>
        <fullName evidence="1">Uncharacterized protein</fullName>
    </submittedName>
</protein>
<organism evidence="1 2">
    <name type="scientific">Paramuricea clavata</name>
    <name type="common">Red gorgonian</name>
    <name type="synonym">Violescent sea-whip</name>
    <dbReference type="NCBI Taxonomy" id="317549"/>
    <lineage>
        <taxon>Eukaryota</taxon>
        <taxon>Metazoa</taxon>
        <taxon>Cnidaria</taxon>
        <taxon>Anthozoa</taxon>
        <taxon>Octocorallia</taxon>
        <taxon>Malacalcyonacea</taxon>
        <taxon>Plexauridae</taxon>
        <taxon>Paramuricea</taxon>
    </lineage>
</organism>
<keyword evidence="2" id="KW-1185">Reference proteome</keyword>
<gene>
    <name evidence="1" type="ORF">PACLA_8A002624</name>
</gene>
<evidence type="ECO:0000313" key="2">
    <source>
        <dbReference type="Proteomes" id="UP001152795"/>
    </source>
</evidence>
<comment type="caution">
    <text evidence="1">The sequence shown here is derived from an EMBL/GenBank/DDBJ whole genome shotgun (WGS) entry which is preliminary data.</text>
</comment>